<dbReference type="PROSITE" id="PS00114">
    <property type="entry name" value="PRPP_SYNTHASE"/>
    <property type="match status" value="1"/>
</dbReference>
<comment type="pathway">
    <text evidence="9">Metabolic intermediate biosynthesis; 5-phospho-alpha-D-ribose 1-diphosphate biosynthesis; 5-phospho-alpha-D-ribose 1-diphosphate from D-ribose 5-phosphate (route I): step 1/1.</text>
</comment>
<feature type="domain" description="Ribose-phosphate pyrophosphokinase N-terminal" evidence="10">
    <location>
        <begin position="5"/>
        <end position="121"/>
    </location>
</feature>
<dbReference type="EMBL" id="DTPE01000054">
    <property type="protein sequence ID" value="HGE74731.1"/>
    <property type="molecule type" value="Genomic_DNA"/>
</dbReference>
<dbReference type="InterPro" id="IPR037515">
    <property type="entry name" value="Rib-P_diPkinase_bac"/>
</dbReference>
<gene>
    <name evidence="9" type="primary">prs</name>
    <name evidence="11" type="ORF">ENX73_01215</name>
</gene>
<feature type="binding site" evidence="9">
    <location>
        <position position="222"/>
    </location>
    <ligand>
        <name>D-ribose 5-phosphate</name>
        <dbReference type="ChEBI" id="CHEBI:78346"/>
    </ligand>
</feature>
<keyword evidence="2 9" id="KW-0479">Metal-binding</keyword>
<feature type="binding site" evidence="9">
    <location>
        <position position="131"/>
    </location>
    <ligand>
        <name>Mg(2+)</name>
        <dbReference type="ChEBI" id="CHEBI:18420"/>
    </ligand>
</feature>
<keyword evidence="1 9" id="KW-0808">Transferase</keyword>
<dbReference type="SMART" id="SM01400">
    <property type="entry name" value="Pribosyltran_N"/>
    <property type="match status" value="1"/>
</dbReference>
<dbReference type="GO" id="GO:0000287">
    <property type="term" value="F:magnesium ion binding"/>
    <property type="evidence" value="ECO:0007669"/>
    <property type="project" value="UniProtKB-UniRule"/>
</dbReference>
<dbReference type="InterPro" id="IPR000836">
    <property type="entry name" value="PRTase_dom"/>
</dbReference>
<dbReference type="NCBIfam" id="TIGR01251">
    <property type="entry name" value="ribP_PPkin"/>
    <property type="match status" value="1"/>
</dbReference>
<keyword evidence="5 9" id="KW-0418">Kinase</keyword>
<keyword evidence="4 9" id="KW-0547">Nucleotide-binding</keyword>
<dbReference type="InterPro" id="IPR029057">
    <property type="entry name" value="PRTase-like"/>
</dbReference>
<dbReference type="GO" id="GO:0006164">
    <property type="term" value="P:purine nucleotide biosynthetic process"/>
    <property type="evidence" value="ECO:0007669"/>
    <property type="project" value="TreeGrafter"/>
</dbReference>
<dbReference type="Pfam" id="PF13793">
    <property type="entry name" value="Pribosyltran_N"/>
    <property type="match status" value="1"/>
</dbReference>
<dbReference type="PANTHER" id="PTHR10210:SF41">
    <property type="entry name" value="RIBOSE-PHOSPHATE PYROPHOSPHOKINASE 1, CHLOROPLASTIC"/>
    <property type="match status" value="1"/>
</dbReference>
<reference evidence="11" key="1">
    <citation type="journal article" date="2020" name="mSystems">
        <title>Genome- and Community-Level Interaction Insights into Carbon Utilization and Element Cycling Functions of Hydrothermarchaeota in Hydrothermal Sediment.</title>
        <authorList>
            <person name="Zhou Z."/>
            <person name="Liu Y."/>
            <person name="Xu W."/>
            <person name="Pan J."/>
            <person name="Luo Z.H."/>
            <person name="Li M."/>
        </authorList>
    </citation>
    <scope>NUCLEOTIDE SEQUENCE [LARGE SCALE GENOMIC DNA]</scope>
    <source>
        <strain evidence="11">SpSt-966</strain>
    </source>
</reference>
<feature type="binding site" evidence="9">
    <location>
        <begin position="97"/>
        <end position="98"/>
    </location>
    <ligand>
        <name>ATP</name>
        <dbReference type="ChEBI" id="CHEBI:30616"/>
    </ligand>
</feature>
<protein>
    <recommendedName>
        <fullName evidence="9">Ribose-phosphate pyrophosphokinase</fullName>
        <shortName evidence="9">RPPK</shortName>
        <ecNumber evidence="9">2.7.6.1</ecNumber>
    </recommendedName>
    <alternativeName>
        <fullName evidence="9">5-phospho-D-ribosyl alpha-1-diphosphate synthase</fullName>
    </alternativeName>
    <alternativeName>
        <fullName evidence="9">Phosphoribosyl diphosphate synthase</fullName>
    </alternativeName>
    <alternativeName>
        <fullName evidence="9">Phosphoribosyl pyrophosphate synthase</fullName>
        <shortName evidence="9">P-Rib-PP synthase</shortName>
        <shortName evidence="9">PRPP synthase</shortName>
        <shortName evidence="9">PRPPase</shortName>
    </alternativeName>
</protein>
<keyword evidence="9" id="KW-0963">Cytoplasm</keyword>
<evidence type="ECO:0000259" key="10">
    <source>
        <dbReference type="Pfam" id="PF13793"/>
    </source>
</evidence>
<evidence type="ECO:0000256" key="9">
    <source>
        <dbReference type="HAMAP-Rule" id="MF_00583"/>
    </source>
</evidence>
<dbReference type="GO" id="GO:0005524">
    <property type="term" value="F:ATP binding"/>
    <property type="evidence" value="ECO:0007669"/>
    <property type="project" value="UniProtKB-KW"/>
</dbReference>
<dbReference type="GO" id="GO:0002189">
    <property type="term" value="C:ribose phosphate diphosphokinase complex"/>
    <property type="evidence" value="ECO:0007669"/>
    <property type="project" value="TreeGrafter"/>
</dbReference>
<feature type="binding site" evidence="9">
    <location>
        <position position="173"/>
    </location>
    <ligand>
        <name>Mg(2+)</name>
        <dbReference type="ChEBI" id="CHEBI:18420"/>
    </ligand>
</feature>
<dbReference type="GO" id="GO:0004749">
    <property type="term" value="F:ribose phosphate diphosphokinase activity"/>
    <property type="evidence" value="ECO:0007669"/>
    <property type="project" value="UniProtKB-UniRule"/>
</dbReference>
<dbReference type="EC" id="2.7.6.1" evidence="9"/>
<evidence type="ECO:0000256" key="8">
    <source>
        <dbReference type="ARBA" id="ARBA00049535"/>
    </source>
</evidence>
<dbReference type="GO" id="GO:0005737">
    <property type="term" value="C:cytoplasm"/>
    <property type="evidence" value="ECO:0007669"/>
    <property type="project" value="UniProtKB-SubCell"/>
</dbReference>
<dbReference type="GO" id="GO:0016301">
    <property type="term" value="F:kinase activity"/>
    <property type="evidence" value="ECO:0007669"/>
    <property type="project" value="UniProtKB-KW"/>
</dbReference>
<dbReference type="InterPro" id="IPR029099">
    <property type="entry name" value="Pribosyltran_N"/>
</dbReference>
<evidence type="ECO:0000256" key="3">
    <source>
        <dbReference type="ARBA" id="ARBA00022727"/>
    </source>
</evidence>
<dbReference type="GO" id="GO:0006015">
    <property type="term" value="P:5-phosphoribose 1-diphosphate biosynthetic process"/>
    <property type="evidence" value="ECO:0007669"/>
    <property type="project" value="UniProtKB-UniRule"/>
</dbReference>
<feature type="binding site" evidence="9">
    <location>
        <position position="198"/>
    </location>
    <ligand>
        <name>D-ribose 5-phosphate</name>
        <dbReference type="ChEBI" id="CHEBI:78346"/>
    </ligand>
</feature>
<dbReference type="PANTHER" id="PTHR10210">
    <property type="entry name" value="RIBOSE-PHOSPHATE DIPHOSPHOKINASE FAMILY MEMBER"/>
    <property type="match status" value="1"/>
</dbReference>
<dbReference type="NCBIfam" id="NF002320">
    <property type="entry name" value="PRK01259.1"/>
    <property type="match status" value="1"/>
</dbReference>
<dbReference type="CDD" id="cd06223">
    <property type="entry name" value="PRTases_typeI"/>
    <property type="match status" value="1"/>
</dbReference>
<dbReference type="SUPFAM" id="SSF53271">
    <property type="entry name" value="PRTase-like"/>
    <property type="match status" value="1"/>
</dbReference>
<dbReference type="FunFam" id="3.40.50.2020:FF:000007">
    <property type="entry name" value="Ribose-phosphate pyrophosphokinase"/>
    <property type="match status" value="1"/>
</dbReference>
<keyword evidence="7 9" id="KW-0460">Magnesium</keyword>
<dbReference type="Pfam" id="PF14572">
    <property type="entry name" value="Pribosyl_synth"/>
    <property type="match status" value="1"/>
</dbReference>
<comment type="subunit">
    <text evidence="9">Homohexamer.</text>
</comment>
<dbReference type="InterPro" id="IPR005946">
    <property type="entry name" value="Rib-P_diPkinase"/>
</dbReference>
<evidence type="ECO:0000256" key="7">
    <source>
        <dbReference type="ARBA" id="ARBA00022842"/>
    </source>
</evidence>
<evidence type="ECO:0000256" key="6">
    <source>
        <dbReference type="ARBA" id="ARBA00022840"/>
    </source>
</evidence>
<accession>A0A7V3VST9</accession>
<dbReference type="UniPathway" id="UPA00087">
    <property type="reaction ID" value="UER00172"/>
</dbReference>
<comment type="caution">
    <text evidence="11">The sequence shown here is derived from an EMBL/GenBank/DDBJ whole genome shotgun (WGS) entry which is preliminary data.</text>
</comment>
<dbReference type="AlphaFoldDB" id="A0A7V3VST9"/>
<comment type="catalytic activity">
    <reaction evidence="8 9">
        <text>D-ribose 5-phosphate + ATP = 5-phospho-alpha-D-ribose 1-diphosphate + AMP + H(+)</text>
        <dbReference type="Rhea" id="RHEA:15609"/>
        <dbReference type="ChEBI" id="CHEBI:15378"/>
        <dbReference type="ChEBI" id="CHEBI:30616"/>
        <dbReference type="ChEBI" id="CHEBI:58017"/>
        <dbReference type="ChEBI" id="CHEBI:78346"/>
        <dbReference type="ChEBI" id="CHEBI:456215"/>
        <dbReference type="EC" id="2.7.6.1"/>
    </reaction>
</comment>
<keyword evidence="6 9" id="KW-0067">ATP-binding</keyword>
<dbReference type="Gene3D" id="3.40.50.2020">
    <property type="match status" value="2"/>
</dbReference>
<dbReference type="InterPro" id="IPR000842">
    <property type="entry name" value="PRib_PP_synth_CS"/>
</dbReference>
<organism evidence="11">
    <name type="scientific">Mesoaciditoga lauensis</name>
    <dbReference type="NCBI Taxonomy" id="1495039"/>
    <lineage>
        <taxon>Bacteria</taxon>
        <taxon>Thermotogati</taxon>
        <taxon>Thermotogota</taxon>
        <taxon>Thermotogae</taxon>
        <taxon>Mesoaciditogales</taxon>
        <taxon>Mesoaciditogaceae</taxon>
        <taxon>Mesoaciditoga</taxon>
    </lineage>
</organism>
<evidence type="ECO:0000313" key="11">
    <source>
        <dbReference type="EMBL" id="HGE74731.1"/>
    </source>
</evidence>
<name>A0A7V3VST9_9BACT</name>
<evidence type="ECO:0000256" key="4">
    <source>
        <dbReference type="ARBA" id="ARBA00022741"/>
    </source>
</evidence>
<dbReference type="HAMAP" id="MF_00583_B">
    <property type="entry name" value="RibP_PPkinase_B"/>
    <property type="match status" value="1"/>
</dbReference>
<comment type="subcellular location">
    <subcellularLocation>
        <location evidence="9">Cytoplasm</location>
    </subcellularLocation>
</comment>
<dbReference type="GO" id="GO:0009156">
    <property type="term" value="P:ribonucleoside monophosphate biosynthetic process"/>
    <property type="evidence" value="ECO:0007669"/>
    <property type="project" value="InterPro"/>
</dbReference>
<proteinExistence type="inferred from homology"/>
<feature type="binding site" evidence="9">
    <location>
        <begin position="38"/>
        <end position="40"/>
    </location>
    <ligand>
        <name>ATP</name>
        <dbReference type="ChEBI" id="CHEBI:30616"/>
    </ligand>
</feature>
<comment type="cofactor">
    <cofactor evidence="9">
        <name>Mg(2+)</name>
        <dbReference type="ChEBI" id="CHEBI:18420"/>
    </cofactor>
    <text evidence="9">Binds 2 Mg(2+) ions per subunit.</text>
</comment>
<comment type="similarity">
    <text evidence="9">Belongs to the ribose-phosphate pyrophosphokinase family. Class I subfamily.</text>
</comment>
<feature type="active site" evidence="9">
    <location>
        <position position="196"/>
    </location>
</feature>
<keyword evidence="3 9" id="KW-0545">Nucleotide biosynthesis</keyword>
<evidence type="ECO:0000256" key="2">
    <source>
        <dbReference type="ARBA" id="ARBA00022723"/>
    </source>
</evidence>
<sequence>MRNEMKILGGSSNQPLLERICAYTNVNPTHVEISRFADGEINMRIEETVRGHDVFLIQSTSPPVNDNLMELLIIIDALKRASANTIAVVIPYYGYARQDRKARGRDPITAKLVANLLTVAGATRVLTVDLHSEQIQGFFDIPLDNLQAFPVFVEALKKNEIFDKDKAVIVAPDVGAVKRARKFAEKIGLPIAILDKRRPKENVAEILHIIGDVEGMVSIMFDDMIDTGRTLMEGAKLLKQKGSTRVIACATHGVFSQDCLEALDKSSIDRIYVTDTISHEKLPEKVKVVSIAPLLGEAMVRIRKNLSISILFK</sequence>
<feature type="binding site" evidence="9">
    <location>
        <begin position="226"/>
        <end position="230"/>
    </location>
    <ligand>
        <name>D-ribose 5-phosphate</name>
        <dbReference type="ChEBI" id="CHEBI:78346"/>
    </ligand>
</feature>
<evidence type="ECO:0000256" key="5">
    <source>
        <dbReference type="ARBA" id="ARBA00022777"/>
    </source>
</evidence>
<comment type="function">
    <text evidence="9">Involved in the biosynthesis of the central metabolite phospho-alpha-D-ribosyl-1-pyrophosphate (PRPP) via the transfer of pyrophosphoryl group from ATP to 1-hydroxyl of ribose-5-phosphate (Rib-5-P).</text>
</comment>
<evidence type="ECO:0000256" key="1">
    <source>
        <dbReference type="ARBA" id="ARBA00022679"/>
    </source>
</evidence>